<dbReference type="InterPro" id="IPR015943">
    <property type="entry name" value="WD40/YVTN_repeat-like_dom_sf"/>
</dbReference>
<organism evidence="3">
    <name type="scientific">Cyberlindnera fabianii</name>
    <name type="common">Yeast</name>
    <name type="synonym">Hansenula fabianii</name>
    <dbReference type="NCBI Taxonomy" id="36022"/>
    <lineage>
        <taxon>Eukaryota</taxon>
        <taxon>Fungi</taxon>
        <taxon>Dikarya</taxon>
        <taxon>Ascomycota</taxon>
        <taxon>Saccharomycotina</taxon>
        <taxon>Saccharomycetes</taxon>
        <taxon>Phaffomycetales</taxon>
        <taxon>Phaffomycetaceae</taxon>
        <taxon>Cyberlindnera</taxon>
    </lineage>
</organism>
<dbReference type="Pfam" id="PF10313">
    <property type="entry name" value="DUF2415"/>
    <property type="match status" value="1"/>
</dbReference>
<dbReference type="InterPro" id="IPR036322">
    <property type="entry name" value="WD40_repeat_dom_sf"/>
</dbReference>
<dbReference type="Gene3D" id="2.130.10.10">
    <property type="entry name" value="YVTN repeat-like/Quinoprotein amine dehydrogenase"/>
    <property type="match status" value="1"/>
</dbReference>
<dbReference type="AlphaFoldDB" id="A0A061AHQ9"/>
<dbReference type="PhylomeDB" id="A0A061AHQ9"/>
<dbReference type="PANTHER" id="PTHR43991:SF9">
    <property type="entry name" value="DUF2415 DOMAIN-CONTAINING PROTEIN"/>
    <property type="match status" value="1"/>
</dbReference>
<proteinExistence type="predicted"/>
<dbReference type="OrthoDB" id="418169at2759"/>
<gene>
    <name evidence="3" type="ORF">CYFA0S_01e07382g</name>
</gene>
<accession>A0A061AHQ9</accession>
<reference evidence="3" key="1">
    <citation type="journal article" date="2014" name="Genome Announc.">
        <title>Genome sequence of the yeast Cyberlindnera fabianii (Hansenula fabianii).</title>
        <authorList>
            <person name="Freel K.C."/>
            <person name="Sarilar V."/>
            <person name="Neuveglise C."/>
            <person name="Devillers H."/>
            <person name="Friedrich A."/>
            <person name="Schacherer J."/>
        </authorList>
    </citation>
    <scope>NUCLEOTIDE SEQUENCE</scope>
    <source>
        <strain evidence="3">YJS4271</strain>
    </source>
</reference>
<feature type="region of interest" description="Disordered" evidence="1">
    <location>
        <begin position="1"/>
        <end position="31"/>
    </location>
</feature>
<evidence type="ECO:0000313" key="3">
    <source>
        <dbReference type="EMBL" id="CDR37104.1"/>
    </source>
</evidence>
<evidence type="ECO:0000256" key="1">
    <source>
        <dbReference type="SAM" id="MobiDB-lite"/>
    </source>
</evidence>
<feature type="domain" description="DUF2415" evidence="2">
    <location>
        <begin position="293"/>
        <end position="332"/>
    </location>
</feature>
<protein>
    <submittedName>
        <fullName evidence="3">CYFA0S01e07382g1_1</fullName>
    </submittedName>
</protein>
<name>A0A061AHQ9_CYBFA</name>
<sequence>MTIDSSIGGYTGDRRFTRRSSSLAHKPNTHPAKITVNHWQLRDLVQPSSRDTNEILYTHESAIKMTDRSTGKMSTTCELDFHPRCFKEAHDKIVSGGVISSVNANNSNSHMNRSFSNIGDGQSGQGSTWRGLFSFYNRETQESMSIRLGSYINNNASISKIGNSEYSSFVCNNDMSIYNTLITPSSIVVNSSLPLDFPLNHSALSDDRKNLVVVGDSSNIVFLHPGQEDSTRIHRDQVIETGCDSGFSTSFDQSGLHFASCFQDGTCLIYDTRNVSAGPMDRIYSTRRNSSSGALRCVKYSRGTDDLLLISEHVGRVHVVDTRDFNNHQVIVLPFNTYHRPRSGRGTTEDHMDTQTGALAARVMEYSDILSLEHNDVSGNSYASRNLNNFGLLNAMDSEALYDSDMEEDAVADHSFNRTRESGASFDSAYSEGSEYVYDKEICGVDWFEDREGSHVIIGHETGLLSWNIDTWSRRTFPSFHML</sequence>
<dbReference type="InterPro" id="IPR019417">
    <property type="entry name" value="DUF2415"/>
</dbReference>
<dbReference type="EMBL" id="LK052886">
    <property type="protein sequence ID" value="CDR37104.1"/>
    <property type="molecule type" value="Genomic_DNA"/>
</dbReference>
<dbReference type="PANTHER" id="PTHR43991">
    <property type="entry name" value="WD REPEAT PROTEIN (AFU_ORTHOLOGUE AFUA_8G05640)-RELATED"/>
    <property type="match status" value="1"/>
</dbReference>
<evidence type="ECO:0000259" key="2">
    <source>
        <dbReference type="Pfam" id="PF10313"/>
    </source>
</evidence>
<dbReference type="VEuPathDB" id="FungiDB:BON22_0511"/>
<dbReference type="SUPFAM" id="SSF50978">
    <property type="entry name" value="WD40 repeat-like"/>
    <property type="match status" value="1"/>
</dbReference>